<feature type="domain" description="USP" evidence="1">
    <location>
        <begin position="8"/>
        <end position="326"/>
    </location>
</feature>
<dbReference type="SUPFAM" id="SSF54001">
    <property type="entry name" value="Cysteine proteinases"/>
    <property type="match status" value="1"/>
</dbReference>
<reference evidence="2" key="1">
    <citation type="journal article" date="2020" name="Nature">
        <title>Giant virus diversity and host interactions through global metagenomics.</title>
        <authorList>
            <person name="Schulz F."/>
            <person name="Roux S."/>
            <person name="Paez-Espino D."/>
            <person name="Jungbluth S."/>
            <person name="Walsh D.A."/>
            <person name="Denef V.J."/>
            <person name="McMahon K.D."/>
            <person name="Konstantinidis K.T."/>
            <person name="Eloe-Fadrosh E.A."/>
            <person name="Kyrpides N.C."/>
            <person name="Woyke T."/>
        </authorList>
    </citation>
    <scope>NUCLEOTIDE SEQUENCE</scope>
    <source>
        <strain evidence="2">GVMAG-M-3300001348-25</strain>
    </source>
</reference>
<dbReference type="PROSITE" id="PS00972">
    <property type="entry name" value="USP_1"/>
    <property type="match status" value="1"/>
</dbReference>
<protein>
    <recommendedName>
        <fullName evidence="1">USP domain-containing protein</fullName>
    </recommendedName>
</protein>
<organism evidence="2">
    <name type="scientific">viral metagenome</name>
    <dbReference type="NCBI Taxonomy" id="1070528"/>
    <lineage>
        <taxon>unclassified sequences</taxon>
        <taxon>metagenomes</taxon>
        <taxon>organismal metagenomes</taxon>
    </lineage>
</organism>
<name>A0A6C0EIC9_9ZZZZ</name>
<accession>A0A6C0EIC9</accession>
<dbReference type="GO" id="GO:0016579">
    <property type="term" value="P:protein deubiquitination"/>
    <property type="evidence" value="ECO:0007669"/>
    <property type="project" value="InterPro"/>
</dbReference>
<dbReference type="InterPro" id="IPR050185">
    <property type="entry name" value="Ub_carboxyl-term_hydrolase"/>
</dbReference>
<dbReference type="InterPro" id="IPR028889">
    <property type="entry name" value="USP"/>
</dbReference>
<dbReference type="InterPro" id="IPR001394">
    <property type="entry name" value="Peptidase_C19_UCH"/>
</dbReference>
<dbReference type="AlphaFoldDB" id="A0A6C0EIC9"/>
<dbReference type="InterPro" id="IPR018200">
    <property type="entry name" value="USP_CS"/>
</dbReference>
<dbReference type="PROSITE" id="PS50235">
    <property type="entry name" value="USP_3"/>
    <property type="match status" value="1"/>
</dbReference>
<dbReference type="PANTHER" id="PTHR21646:SF46">
    <property type="entry name" value="UBIQUITIN CARBOXYL-TERMINAL HYDROLASE"/>
    <property type="match status" value="1"/>
</dbReference>
<dbReference type="InterPro" id="IPR038765">
    <property type="entry name" value="Papain-like_cys_pep_sf"/>
</dbReference>
<evidence type="ECO:0000313" key="2">
    <source>
        <dbReference type="EMBL" id="QHT28391.1"/>
    </source>
</evidence>
<dbReference type="CDD" id="cd02257">
    <property type="entry name" value="Peptidase_C19"/>
    <property type="match status" value="1"/>
</dbReference>
<proteinExistence type="predicted"/>
<dbReference type="PANTHER" id="PTHR21646">
    <property type="entry name" value="UBIQUITIN CARBOXYL-TERMINAL HYDROLASE"/>
    <property type="match status" value="1"/>
</dbReference>
<sequence>MSSGDGLSGLVNLGNTCYLNSCIQALSHCHELNEVIHKPVIKKYMKKNVESQLLHEYSELQKLLWSKNCIIKPGRFLLAVQQTAKQKNIMEFSGFDQNDVSECLFFLINCFHESLHREVIMKIEGNAKNKKDIMAKKCFESKKQFYEKEFSEMLDLFYGFICDEKKKKEDNAIEYLPQPFFVLNIPIPQGKMETNIFDCFQTYLDESKTSDETHERRTIFWSLPNILIVNFQRFHGSNLRKNHSLIDFPIEKCDLSKYVEGYNAKSYVYDLFAVCNHSGSMAGGHYTCMIKTKNNNWYHMNDTNIGKINENNLISNKAYCLFYRKKTI</sequence>
<dbReference type="Pfam" id="PF00443">
    <property type="entry name" value="UCH"/>
    <property type="match status" value="1"/>
</dbReference>
<dbReference type="PROSITE" id="PS00973">
    <property type="entry name" value="USP_2"/>
    <property type="match status" value="1"/>
</dbReference>
<evidence type="ECO:0000259" key="1">
    <source>
        <dbReference type="PROSITE" id="PS50235"/>
    </source>
</evidence>
<dbReference type="GO" id="GO:0004843">
    <property type="term" value="F:cysteine-type deubiquitinase activity"/>
    <property type="evidence" value="ECO:0007669"/>
    <property type="project" value="InterPro"/>
</dbReference>
<dbReference type="EMBL" id="MN738856">
    <property type="protein sequence ID" value="QHT28391.1"/>
    <property type="molecule type" value="Genomic_DNA"/>
</dbReference>
<dbReference type="Gene3D" id="3.90.70.10">
    <property type="entry name" value="Cysteine proteinases"/>
    <property type="match status" value="1"/>
</dbReference>